<feature type="domain" description="Luciferase-like" evidence="4">
    <location>
        <begin position="1"/>
        <end position="298"/>
    </location>
</feature>
<dbReference type="CDD" id="cd00347">
    <property type="entry name" value="Flavin_utilizing_monoxygenases"/>
    <property type="match status" value="1"/>
</dbReference>
<dbReference type="EMBL" id="PQNQ01000014">
    <property type="protein sequence ID" value="RRQ03813.1"/>
    <property type="molecule type" value="Genomic_DNA"/>
</dbReference>
<dbReference type="AlphaFoldDB" id="A0A426Q4G8"/>
<evidence type="ECO:0000259" key="4">
    <source>
        <dbReference type="Pfam" id="PF00296"/>
    </source>
</evidence>
<organism evidence="5 6">
    <name type="scientific">Corynebacterium bovis</name>
    <dbReference type="NCBI Taxonomy" id="36808"/>
    <lineage>
        <taxon>Bacteria</taxon>
        <taxon>Bacillati</taxon>
        <taxon>Actinomycetota</taxon>
        <taxon>Actinomycetes</taxon>
        <taxon>Mycobacteriales</taxon>
        <taxon>Corynebacteriaceae</taxon>
        <taxon>Corynebacterium</taxon>
    </lineage>
</organism>
<comment type="caution">
    <text evidence="5">The sequence shown here is derived from an EMBL/GenBank/DDBJ whole genome shotgun (WGS) entry which is preliminary data.</text>
</comment>
<dbReference type="PANTHER" id="PTHR30137">
    <property type="entry name" value="LUCIFERASE-LIKE MONOOXYGENASE"/>
    <property type="match status" value="1"/>
</dbReference>
<dbReference type="GO" id="GO:0005829">
    <property type="term" value="C:cytosol"/>
    <property type="evidence" value="ECO:0007669"/>
    <property type="project" value="TreeGrafter"/>
</dbReference>
<name>A0A426Q4G8_9CORY</name>
<dbReference type="InterPro" id="IPR011251">
    <property type="entry name" value="Luciferase-like_dom"/>
</dbReference>
<evidence type="ECO:0000313" key="5">
    <source>
        <dbReference type="EMBL" id="RRQ03813.1"/>
    </source>
</evidence>
<dbReference type="InterPro" id="IPR023934">
    <property type="entry name" value="LLM_FMN-dep_put"/>
</dbReference>
<dbReference type="NCBIfam" id="TIGR04036">
    <property type="entry name" value="LLM_CE1758_fam"/>
    <property type="match status" value="1"/>
</dbReference>
<dbReference type="InterPro" id="IPR036661">
    <property type="entry name" value="Luciferase-like_sf"/>
</dbReference>
<reference evidence="5 6" key="1">
    <citation type="submission" date="2018-01" db="EMBL/GenBank/DDBJ databases">
        <title>Twenty Corynebacterium bovis Genomes.</title>
        <authorList>
            <person name="Gulvik C.A."/>
        </authorList>
    </citation>
    <scope>NUCLEOTIDE SEQUENCE [LARGE SCALE GENOMIC DNA]</scope>
    <source>
        <strain evidence="5 6">16-2004</strain>
    </source>
</reference>
<dbReference type="Proteomes" id="UP000278422">
    <property type="component" value="Unassembled WGS sequence"/>
</dbReference>
<keyword evidence="2" id="KW-0503">Monooxygenase</keyword>
<dbReference type="Gene3D" id="3.20.20.30">
    <property type="entry name" value="Luciferase-like domain"/>
    <property type="match status" value="1"/>
</dbReference>
<protein>
    <submittedName>
        <fullName evidence="5">5,10-methylene tetrahydromethanopterin reductase</fullName>
    </submittedName>
</protein>
<dbReference type="Pfam" id="PF00296">
    <property type="entry name" value="Bac_luciferase"/>
    <property type="match status" value="1"/>
</dbReference>
<dbReference type="SUPFAM" id="SSF51679">
    <property type="entry name" value="Bacterial luciferase-like"/>
    <property type="match status" value="1"/>
</dbReference>
<feature type="region of interest" description="Disordered" evidence="3">
    <location>
        <begin position="340"/>
        <end position="377"/>
    </location>
</feature>
<keyword evidence="1" id="KW-0560">Oxidoreductase</keyword>
<keyword evidence="6" id="KW-1185">Reference proteome</keyword>
<dbReference type="PANTHER" id="PTHR30137:SF8">
    <property type="entry name" value="BLR5498 PROTEIN"/>
    <property type="match status" value="1"/>
</dbReference>
<proteinExistence type="predicted"/>
<feature type="compositionally biased region" description="Basic and acidic residues" evidence="3">
    <location>
        <begin position="362"/>
        <end position="377"/>
    </location>
</feature>
<dbReference type="InterPro" id="IPR050766">
    <property type="entry name" value="Bact_Lucif_Oxidored"/>
</dbReference>
<evidence type="ECO:0000256" key="1">
    <source>
        <dbReference type="ARBA" id="ARBA00023002"/>
    </source>
</evidence>
<gene>
    <name evidence="5" type="ORF">CXF42_06120</name>
</gene>
<dbReference type="RefSeq" id="WP_125174722.1">
    <property type="nucleotide sequence ID" value="NZ_JBHYBN010000357.1"/>
</dbReference>
<dbReference type="GO" id="GO:0004497">
    <property type="term" value="F:monooxygenase activity"/>
    <property type="evidence" value="ECO:0007669"/>
    <property type="project" value="UniProtKB-KW"/>
</dbReference>
<evidence type="ECO:0000313" key="6">
    <source>
        <dbReference type="Proteomes" id="UP000278422"/>
    </source>
</evidence>
<evidence type="ECO:0000256" key="3">
    <source>
        <dbReference type="SAM" id="MobiDB-lite"/>
    </source>
</evidence>
<sequence>MQFGLFSIGDVTRDPVNGTVPTEHERIMNTVAIAKKADEVGLDVFATGQHHNPPFAAPANPPVLLAHLAAVTETLSFSTATTLITTTDPVRIAEDYAYAQHLAEGRLDLMLGRGNTGPVYPWFGKDIRKGIPLAVENYHLLRRLWRETNVNWKGEFRTPLQNFTSTPRPLDDTPPFVWHGFIRSPEIAEQAAYYGDGFFHNHIFWNIEHTAQMVNLYRQRFEHYGHGSADQAIVGLGGQVFMDETEAKAKKFFRPYFDNAPVYGHGPTMEEFTELTPLTVGTPEQVIERYLGYADAVGDYQRQLFILDHAGLPLVVVLEQIEILGTEVVPVLRKEFEARRPAHVPSDPPTHASLVAEGPDSPFHEVEPARGRVTDAN</sequence>
<evidence type="ECO:0000256" key="2">
    <source>
        <dbReference type="ARBA" id="ARBA00023033"/>
    </source>
</evidence>
<dbReference type="GO" id="GO:0016705">
    <property type="term" value="F:oxidoreductase activity, acting on paired donors, with incorporation or reduction of molecular oxygen"/>
    <property type="evidence" value="ECO:0007669"/>
    <property type="project" value="InterPro"/>
</dbReference>
<accession>A0A426Q4G8</accession>